<evidence type="ECO:0000313" key="3">
    <source>
        <dbReference type="Proteomes" id="UP001297600"/>
    </source>
</evidence>
<feature type="domain" description="HTH cro/C1-type" evidence="1">
    <location>
        <begin position="87"/>
        <end position="137"/>
    </location>
</feature>
<dbReference type="EMBL" id="JAKNCT010000014">
    <property type="protein sequence ID" value="MCG5031808.1"/>
    <property type="molecule type" value="Genomic_DNA"/>
</dbReference>
<gene>
    <name evidence="2" type="ORF">MAF45_10210</name>
</gene>
<dbReference type="InterPro" id="IPR001387">
    <property type="entry name" value="Cro/C1-type_HTH"/>
</dbReference>
<dbReference type="InterPro" id="IPR035069">
    <property type="entry name" value="TTHA1013/TTHA0281-like"/>
</dbReference>
<proteinExistence type="predicted"/>
<evidence type="ECO:0000259" key="1">
    <source>
        <dbReference type="PROSITE" id="PS50943"/>
    </source>
</evidence>
<dbReference type="RefSeq" id="WP_237980363.1">
    <property type="nucleotide sequence ID" value="NZ_JAKNCT010000014.1"/>
</dbReference>
<dbReference type="Proteomes" id="UP001297600">
    <property type="component" value="Unassembled WGS sequence"/>
</dbReference>
<comment type="caution">
    <text evidence="2">The sequence shown here is derived from an EMBL/GenBank/DDBJ whole genome shotgun (WGS) entry which is preliminary data.</text>
</comment>
<dbReference type="InterPro" id="IPR010982">
    <property type="entry name" value="Lambda_DNA-bd_dom_sf"/>
</dbReference>
<dbReference type="SUPFAM" id="SSF143100">
    <property type="entry name" value="TTHA1013/TTHA0281-like"/>
    <property type="match status" value="1"/>
</dbReference>
<organism evidence="2 3">
    <name type="scientific">Mesosutterella porci</name>
    <dbReference type="NCBI Taxonomy" id="2915351"/>
    <lineage>
        <taxon>Bacteria</taxon>
        <taxon>Pseudomonadati</taxon>
        <taxon>Pseudomonadota</taxon>
        <taxon>Betaproteobacteria</taxon>
        <taxon>Burkholderiales</taxon>
        <taxon>Sutterellaceae</taxon>
        <taxon>Mesosutterella</taxon>
    </lineage>
</organism>
<dbReference type="SUPFAM" id="SSF47413">
    <property type="entry name" value="lambda repressor-like DNA-binding domains"/>
    <property type="match status" value="1"/>
</dbReference>
<sequence length="140" mass="15585">MRYGIKVTPKDGKFEVTCRDIPECVYDADTEKEVLDLASQMLPGTLVIFYRKKQLPFPLPSRLRKGEVGIAVPARVQAKMLFWNFMKSKGLKISDVAKKLGVSHSEASRLVDLTRDSASIDTVEEALKKLGGSLDLSVKE</sequence>
<protein>
    <submittedName>
        <fullName evidence="2">Type II toxin-antitoxin system HicB family antitoxin</fullName>
    </submittedName>
</protein>
<accession>A0ABS9MUW8</accession>
<reference evidence="2 3" key="1">
    <citation type="submission" date="2022-02" db="EMBL/GenBank/DDBJ databases">
        <title>Mesosutterella porci, a novel member of the family Sutterellaceae from pig feces.</title>
        <authorList>
            <person name="Wylensek D."/>
            <person name="Clavel T."/>
        </authorList>
    </citation>
    <scope>NUCLEOTIDE SEQUENCE [LARGE SCALE GENOMIC DNA]</scope>
    <source>
        <strain evidence="3">oilRF-744-wt-GAM-9</strain>
    </source>
</reference>
<dbReference type="Gene3D" id="1.10.260.40">
    <property type="entry name" value="lambda repressor-like DNA-binding domains"/>
    <property type="match status" value="1"/>
</dbReference>
<dbReference type="Gene3D" id="3.30.160.250">
    <property type="match status" value="1"/>
</dbReference>
<name>A0ABS9MUW8_9BURK</name>
<keyword evidence="3" id="KW-1185">Reference proteome</keyword>
<dbReference type="CDD" id="cd00093">
    <property type="entry name" value="HTH_XRE"/>
    <property type="match status" value="1"/>
</dbReference>
<dbReference type="PROSITE" id="PS50943">
    <property type="entry name" value="HTH_CROC1"/>
    <property type="match status" value="1"/>
</dbReference>
<evidence type="ECO:0000313" key="2">
    <source>
        <dbReference type="EMBL" id="MCG5031808.1"/>
    </source>
</evidence>